<feature type="domain" description="DAD" evidence="9">
    <location>
        <begin position="825"/>
        <end position="856"/>
    </location>
</feature>
<dbReference type="InterPro" id="IPR036274">
    <property type="entry name" value="HR1_rpt_sf"/>
</dbReference>
<dbReference type="GO" id="GO:0005737">
    <property type="term" value="C:cytoplasm"/>
    <property type="evidence" value="ECO:0007669"/>
    <property type="project" value="UniProtKB-SubCell"/>
</dbReference>
<dbReference type="PANTHER" id="PTHR23031:SF15">
    <property type="entry name" value="LD12055P"/>
    <property type="match status" value="1"/>
</dbReference>
<feature type="region of interest" description="Disordered" evidence="6">
    <location>
        <begin position="842"/>
        <end position="872"/>
    </location>
</feature>
<dbReference type="SUPFAM" id="SSF50156">
    <property type="entry name" value="PDZ domain-like"/>
    <property type="match status" value="1"/>
</dbReference>
<dbReference type="Gene3D" id="1.25.10.10">
    <property type="entry name" value="Leucine-rich Repeat Variant"/>
    <property type="match status" value="1"/>
</dbReference>
<feature type="compositionally biased region" description="Pro residues" evidence="6">
    <location>
        <begin position="313"/>
        <end position="322"/>
    </location>
</feature>
<dbReference type="PROSITE" id="PS50106">
    <property type="entry name" value="PDZ"/>
    <property type="match status" value="1"/>
</dbReference>
<dbReference type="EMBL" id="KQ434977">
    <property type="protein sequence ID" value="KZC12921.1"/>
    <property type="molecule type" value="Genomic_DNA"/>
</dbReference>
<dbReference type="InterPro" id="IPR011072">
    <property type="entry name" value="HR1_rho-bd"/>
</dbReference>
<feature type="compositionally biased region" description="Pro residues" evidence="6">
    <location>
        <begin position="347"/>
        <end position="360"/>
    </location>
</feature>
<dbReference type="InterPro" id="IPR042201">
    <property type="entry name" value="FH2_Formin_sf"/>
</dbReference>
<dbReference type="SMART" id="SM00498">
    <property type="entry name" value="FH2"/>
    <property type="match status" value="1"/>
</dbReference>
<dbReference type="InterPro" id="IPR036034">
    <property type="entry name" value="PDZ_sf"/>
</dbReference>
<dbReference type="GO" id="GO:0031267">
    <property type="term" value="F:small GTPase binding"/>
    <property type="evidence" value="ECO:0007669"/>
    <property type="project" value="InterPro"/>
</dbReference>
<dbReference type="OrthoDB" id="1104827at2759"/>
<dbReference type="Gene3D" id="2.30.42.10">
    <property type="match status" value="1"/>
</dbReference>
<dbReference type="InterPro" id="IPR016024">
    <property type="entry name" value="ARM-type_fold"/>
</dbReference>
<dbReference type="GO" id="GO:0051497">
    <property type="term" value="P:negative regulation of stress fiber assembly"/>
    <property type="evidence" value="ECO:0007669"/>
    <property type="project" value="TreeGrafter"/>
</dbReference>
<evidence type="ECO:0000259" key="7">
    <source>
        <dbReference type="PROSITE" id="PS50106"/>
    </source>
</evidence>
<dbReference type="InterPro" id="IPR015425">
    <property type="entry name" value="FH2_Formin"/>
</dbReference>
<feature type="domain" description="GBD/FH3" evidence="10">
    <location>
        <begin position="1"/>
        <end position="223"/>
    </location>
</feature>
<dbReference type="Pfam" id="PF06367">
    <property type="entry name" value="Drf_FH3"/>
    <property type="match status" value="1"/>
</dbReference>
<dbReference type="Gene3D" id="1.20.58.2220">
    <property type="entry name" value="Formin, FH2 domain"/>
    <property type="match status" value="1"/>
</dbReference>
<feature type="domain" description="BRO1" evidence="8">
    <location>
        <begin position="981"/>
        <end position="1371"/>
    </location>
</feature>
<dbReference type="Gene3D" id="1.25.40.280">
    <property type="entry name" value="alix/aip1 like domains"/>
    <property type="match status" value="1"/>
</dbReference>
<feature type="coiled-coil region" evidence="5">
    <location>
        <begin position="788"/>
        <end position="817"/>
    </location>
</feature>
<dbReference type="InterPro" id="IPR014768">
    <property type="entry name" value="GBD/FH3_dom"/>
</dbReference>
<feature type="compositionally biased region" description="Low complexity" evidence="6">
    <location>
        <begin position="1481"/>
        <end position="1501"/>
    </location>
</feature>
<dbReference type="PROSITE" id="PS51232">
    <property type="entry name" value="GBD_FH3"/>
    <property type="match status" value="1"/>
</dbReference>
<dbReference type="Pfam" id="PF03097">
    <property type="entry name" value="BRO1"/>
    <property type="match status" value="1"/>
</dbReference>
<keyword evidence="14" id="KW-1185">Reference proteome</keyword>
<dbReference type="Pfam" id="PF02185">
    <property type="entry name" value="HR1"/>
    <property type="match status" value="1"/>
</dbReference>
<keyword evidence="4 5" id="KW-0175">Coiled coil</keyword>
<accession>A0A154PM14</accession>
<dbReference type="InterPro" id="IPR010472">
    <property type="entry name" value="FH3_dom"/>
</dbReference>
<dbReference type="Gene3D" id="1.10.287.160">
    <property type="entry name" value="HR1 repeat"/>
    <property type="match status" value="1"/>
</dbReference>
<dbReference type="SUPFAM" id="SSF48371">
    <property type="entry name" value="ARM repeat"/>
    <property type="match status" value="1"/>
</dbReference>
<feature type="region of interest" description="Disordered" evidence="6">
    <location>
        <begin position="287"/>
        <end position="360"/>
    </location>
</feature>
<dbReference type="Pfam" id="PF02181">
    <property type="entry name" value="FH2"/>
    <property type="match status" value="1"/>
</dbReference>
<dbReference type="Gene3D" id="1.10.238.150">
    <property type="entry name" value="Formin, FH3 diaphanous domain"/>
    <property type="match status" value="1"/>
</dbReference>
<dbReference type="InterPro" id="IPR001478">
    <property type="entry name" value="PDZ"/>
</dbReference>
<dbReference type="InterPro" id="IPR014767">
    <property type="entry name" value="DAD_dom"/>
</dbReference>
<dbReference type="SMART" id="SM00228">
    <property type="entry name" value="PDZ"/>
    <property type="match status" value="1"/>
</dbReference>
<evidence type="ECO:0000259" key="12">
    <source>
        <dbReference type="PROSITE" id="PS51860"/>
    </source>
</evidence>
<dbReference type="Pfam" id="PF06371">
    <property type="entry name" value="Drf_GBD"/>
    <property type="match status" value="1"/>
</dbReference>
<evidence type="ECO:0000256" key="5">
    <source>
        <dbReference type="SAM" id="Coils"/>
    </source>
</evidence>
<dbReference type="InterPro" id="IPR010465">
    <property type="entry name" value="Drf_DAD"/>
</dbReference>
<feature type="region of interest" description="Disordered" evidence="6">
    <location>
        <begin position="1469"/>
        <end position="1505"/>
    </location>
</feature>
<evidence type="ECO:0000256" key="6">
    <source>
        <dbReference type="SAM" id="MobiDB-lite"/>
    </source>
</evidence>
<protein>
    <submittedName>
        <fullName evidence="13">Protein diaphanous</fullName>
    </submittedName>
</protein>
<feature type="domain" description="FH2" evidence="11">
    <location>
        <begin position="405"/>
        <end position="804"/>
    </location>
</feature>
<feature type="coiled-coil region" evidence="5">
    <location>
        <begin position="946"/>
        <end position="973"/>
    </location>
</feature>
<feature type="compositionally biased region" description="Pro residues" evidence="6">
    <location>
        <begin position="330"/>
        <end position="340"/>
    </location>
</feature>
<name>A0A154PM14_DUFNO</name>
<evidence type="ECO:0000259" key="8">
    <source>
        <dbReference type="PROSITE" id="PS51180"/>
    </source>
</evidence>
<dbReference type="SUPFAM" id="SSF46585">
    <property type="entry name" value="HR1 repeat"/>
    <property type="match status" value="1"/>
</dbReference>
<organism evidence="13 14">
    <name type="scientific">Dufourea novaeangliae</name>
    <name type="common">Sweat bee</name>
    <dbReference type="NCBI Taxonomy" id="178035"/>
    <lineage>
        <taxon>Eukaryota</taxon>
        <taxon>Metazoa</taxon>
        <taxon>Ecdysozoa</taxon>
        <taxon>Arthropoda</taxon>
        <taxon>Hexapoda</taxon>
        <taxon>Insecta</taxon>
        <taxon>Pterygota</taxon>
        <taxon>Neoptera</taxon>
        <taxon>Endopterygota</taxon>
        <taxon>Hymenoptera</taxon>
        <taxon>Apocrita</taxon>
        <taxon>Aculeata</taxon>
        <taxon>Apoidea</taxon>
        <taxon>Anthophila</taxon>
        <taxon>Halictidae</taxon>
        <taxon>Rophitinae</taxon>
        <taxon>Dufourea</taxon>
    </lineage>
</organism>
<evidence type="ECO:0000256" key="4">
    <source>
        <dbReference type="PROSITE-ProRule" id="PRU01207"/>
    </source>
</evidence>
<dbReference type="GO" id="GO:0030036">
    <property type="term" value="P:actin cytoskeleton organization"/>
    <property type="evidence" value="ECO:0007669"/>
    <property type="project" value="InterPro"/>
</dbReference>
<evidence type="ECO:0000259" key="11">
    <source>
        <dbReference type="PROSITE" id="PS51444"/>
    </source>
</evidence>
<comment type="similarity">
    <text evidence="2">Belongs to the RHPN family.</text>
</comment>
<dbReference type="PROSITE" id="PS51444">
    <property type="entry name" value="FH2"/>
    <property type="match status" value="1"/>
</dbReference>
<dbReference type="CDD" id="cd11633">
    <property type="entry name" value="HR1_Rhophilin-1"/>
    <property type="match status" value="1"/>
</dbReference>
<evidence type="ECO:0000313" key="14">
    <source>
        <dbReference type="Proteomes" id="UP000076502"/>
    </source>
</evidence>
<dbReference type="Pfam" id="PF06345">
    <property type="entry name" value="Drf_DAD"/>
    <property type="match status" value="1"/>
</dbReference>
<dbReference type="SMART" id="SM01139">
    <property type="entry name" value="Drf_FH3"/>
    <property type="match status" value="1"/>
</dbReference>
<dbReference type="GO" id="GO:0007165">
    <property type="term" value="P:signal transduction"/>
    <property type="evidence" value="ECO:0007669"/>
    <property type="project" value="InterPro"/>
</dbReference>
<evidence type="ECO:0000256" key="2">
    <source>
        <dbReference type="ARBA" id="ARBA00010369"/>
    </source>
</evidence>
<dbReference type="InterPro" id="IPR047138">
    <property type="entry name" value="RHPN1_2"/>
</dbReference>
<feature type="domain" description="REM-1" evidence="12">
    <location>
        <begin position="895"/>
        <end position="969"/>
    </location>
</feature>
<dbReference type="PROSITE" id="PS51860">
    <property type="entry name" value="REM_1"/>
    <property type="match status" value="1"/>
</dbReference>
<evidence type="ECO:0000259" key="10">
    <source>
        <dbReference type="PROSITE" id="PS51232"/>
    </source>
</evidence>
<dbReference type="CDD" id="cd09244">
    <property type="entry name" value="BRO1_Rhophilin"/>
    <property type="match status" value="1"/>
</dbReference>
<dbReference type="SUPFAM" id="SSF101447">
    <property type="entry name" value="Formin homology 2 domain (FH2 domain)"/>
    <property type="match status" value="1"/>
</dbReference>
<keyword evidence="3" id="KW-0963">Cytoplasm</keyword>
<dbReference type="Pfam" id="PF00595">
    <property type="entry name" value="PDZ"/>
    <property type="match status" value="1"/>
</dbReference>
<dbReference type="InterPro" id="IPR011989">
    <property type="entry name" value="ARM-like"/>
</dbReference>
<dbReference type="Proteomes" id="UP000076502">
    <property type="component" value="Unassembled WGS sequence"/>
</dbReference>
<sequence length="1537" mass="172494">MNNTVGIKEMLAHHEALTIVARSLEPTKPSVMSEAVKLLGAVCLISSDSHKKVLDAITMNGEFKGRERFLPIIQGLMNKRNENLRVECLQLINSIISSAEELDFRLHLRNEIMRVGLADSLEMLEKDESEDLARHLKIFNDHKEEDYEEFVQRFDHVRLELDDVNDCFEVIKNMVMETSAEPYFLSILQHLLFVRDDALVRPAYYKLIEECVSQIVLHRSGCDPDFSATKRFQIDVQPLIDTLVEKSRAEEERRLVEVSQKLEEAIASKQETEAKLQHAENKIRELEQGGGKHGSNNAVSSLAPPGLPGNTGPLPPPPPPLPNVAGMAMPPQPPPLPPPIAGLGGPPRAPPMPGSMGPPPPPMPGVQLGPAPPPMPGMGPMPPPMTLGFGVNVPISQSLPLGLKPKKKWEVEAPLKRANWKAILPHKLTEKSFWTKVQEDRLASPEILDGLAQKFASKPSGKKIDDVVDKSASSKKAKDLKVLDSKAAQNILILLGGTLKHMSYEQVKSCLLKCEGPVISENILQGLLQYLPPPDQLTKLQLYKEQYDDLTEAEQFCVTISTIKRLLPRLRSLSFMLRYEELVQDVKPDIVAGTAACEEVKASKKFARILELILLLGNYMNSGSKNGQAFGFEISFLTKLTSTKDIDNRQTLMHYLVDTIERKFPECLNFPEELAHVDRASRVSLENVQRTLRQMDSNIRNLEQDLSIAKVPQSDEDMFVDVMGPFAKKARESYEVMQNMFKNMDGLYTEISEFFSFDKQKYTIEEFFGDIKKFKDDFMQAQREIIKLREGEEKQRRAREAREKAEVEKAARAARKRALVDMNAHETQEGVMDSLMEALQTGSAFSRPDQRRKRQARAAGAERRAQLNRSRSRTGLVGTGLLGRELSTSFLQGSDPRVATCRGKLQNKRSKLNQEINKELRLRAGAENLFKATTNRKLRETVALELSFVNSNLQLLKEQLAELNSSVELYQNVDSVEPAMPMIPLGLKETKDIDFRDPFKDFILEHYSEDGGNYEEAIADLMETRQATRTPTRDTAGIALLLRYYNQLYFVERRFFPPDRSLGIYFEWFDSLTGVPSCQRTVAFEKASVLFNAGALYTQLAAKQDRRSARGLDQAIDAFLRAAGTFRYIHENFTNAPSMDLGPDMLEMLVQLMLAQARECLFEKLELQSAEGRNMDVSLDLAQEASQVATVYSEVHGLISRQPVRDYVPETWISLISVKREHHLALAHKHLAIGLFDRPIGEWRAETKLALEHVQKSDGKTQLDASVPRDENERKVLGKAHLREALVLHEESQRLQRMCRDLKAKQELAKVLKRVQESTVESYNGIGDEEDFRGLLDPPDIVASTKFQLNITHPDFGQHGVDDLFRSLGPVAIFSAKRHWTAPRLIQLQRGPDGEGFGFSVRGDAPVIVAAVDHNSLADLGGMKEGDFIVGIGDKDVKWSSHEQVVRLIKQSGDFINLKLVTPMDRNYLKRPGKANQQDKGSVSASSSSGVSSGQPSPAGSVTTAHVAKKLPWNPFKKSTVAQHDSRDLTFDNVILR</sequence>
<reference evidence="13 14" key="1">
    <citation type="submission" date="2015-07" db="EMBL/GenBank/DDBJ databases">
        <title>The genome of Dufourea novaeangliae.</title>
        <authorList>
            <person name="Pan H."/>
            <person name="Kapheim K."/>
        </authorList>
    </citation>
    <scope>NUCLEOTIDE SEQUENCE [LARGE SCALE GENOMIC DNA]</scope>
    <source>
        <strain evidence="13">0120121106</strain>
        <tissue evidence="13">Whole body</tissue>
    </source>
</reference>
<dbReference type="GO" id="GO:0003779">
    <property type="term" value="F:actin binding"/>
    <property type="evidence" value="ECO:0007669"/>
    <property type="project" value="InterPro"/>
</dbReference>
<dbReference type="Gene3D" id="6.10.30.30">
    <property type="match status" value="1"/>
</dbReference>
<dbReference type="InterPro" id="IPR010473">
    <property type="entry name" value="GTPase-bd"/>
</dbReference>
<proteinExistence type="inferred from homology"/>
<dbReference type="PROSITE" id="PS51180">
    <property type="entry name" value="BRO1"/>
    <property type="match status" value="1"/>
</dbReference>
<dbReference type="PANTHER" id="PTHR23031">
    <property type="entry name" value="RHOPHILIN"/>
    <property type="match status" value="1"/>
</dbReference>
<dbReference type="Gene3D" id="1.20.58.630">
    <property type="match status" value="1"/>
</dbReference>
<comment type="subcellular location">
    <subcellularLocation>
        <location evidence="1">Cytoplasm</location>
    </subcellularLocation>
</comment>
<dbReference type="SMART" id="SM00742">
    <property type="entry name" value="Hr1"/>
    <property type="match status" value="1"/>
</dbReference>
<evidence type="ECO:0000256" key="1">
    <source>
        <dbReference type="ARBA" id="ARBA00004496"/>
    </source>
</evidence>
<gene>
    <name evidence="13" type="ORF">WN55_04439</name>
</gene>
<dbReference type="SMART" id="SM01041">
    <property type="entry name" value="BRO1"/>
    <property type="match status" value="1"/>
</dbReference>
<feature type="domain" description="PDZ" evidence="7">
    <location>
        <begin position="1385"/>
        <end position="1464"/>
    </location>
</feature>
<dbReference type="InterPro" id="IPR004328">
    <property type="entry name" value="BRO1_dom"/>
</dbReference>
<dbReference type="STRING" id="178035.A0A154PM14"/>
<evidence type="ECO:0000259" key="9">
    <source>
        <dbReference type="PROSITE" id="PS51231"/>
    </source>
</evidence>
<dbReference type="PROSITE" id="PS51231">
    <property type="entry name" value="DAD"/>
    <property type="match status" value="1"/>
</dbReference>
<dbReference type="CDD" id="cd06712">
    <property type="entry name" value="PDZ_rhophilin-like"/>
    <property type="match status" value="1"/>
</dbReference>
<evidence type="ECO:0000313" key="13">
    <source>
        <dbReference type="EMBL" id="KZC12921.1"/>
    </source>
</evidence>
<dbReference type="InterPro" id="IPR038499">
    <property type="entry name" value="BRO1_sf"/>
</dbReference>
<evidence type="ECO:0000256" key="3">
    <source>
        <dbReference type="ARBA" id="ARBA00022490"/>
    </source>
</evidence>